<dbReference type="OrthoDB" id="596512at2"/>
<dbReference type="InterPro" id="IPR038636">
    <property type="entry name" value="Wzi_sf"/>
</dbReference>
<name>A0A327WKX2_LARAB</name>
<accession>A0A327WKX2</accession>
<dbReference type="InterPro" id="IPR026950">
    <property type="entry name" value="Caps_assemb_Wzi"/>
</dbReference>
<dbReference type="RefSeq" id="WP_111630900.1">
    <property type="nucleotide sequence ID" value="NZ_QLMC01000007.1"/>
</dbReference>
<gene>
    <name evidence="2" type="ORF">LX87_04889</name>
</gene>
<comment type="caution">
    <text evidence="2">The sequence shown here is derived from an EMBL/GenBank/DDBJ whole genome shotgun (WGS) entry which is preliminary data.</text>
</comment>
<reference evidence="2 3" key="1">
    <citation type="submission" date="2018-06" db="EMBL/GenBank/DDBJ databases">
        <title>Genomic Encyclopedia of Archaeal and Bacterial Type Strains, Phase II (KMG-II): from individual species to whole genera.</title>
        <authorList>
            <person name="Goeker M."/>
        </authorList>
    </citation>
    <scope>NUCLEOTIDE SEQUENCE [LARGE SCALE GENOMIC DNA]</scope>
    <source>
        <strain evidence="2 3">DSM 21851</strain>
    </source>
</reference>
<keyword evidence="3" id="KW-1185">Reference proteome</keyword>
<proteinExistence type="predicted"/>
<dbReference type="EMBL" id="QLMC01000007">
    <property type="protein sequence ID" value="RAJ92559.1"/>
    <property type="molecule type" value="Genomic_DNA"/>
</dbReference>
<dbReference type="Pfam" id="PF14052">
    <property type="entry name" value="Caps_assemb_Wzi"/>
    <property type="match status" value="1"/>
</dbReference>
<feature type="chain" id="PRO_5016249019" evidence="1">
    <location>
        <begin position="20"/>
        <end position="491"/>
    </location>
</feature>
<evidence type="ECO:0000313" key="2">
    <source>
        <dbReference type="EMBL" id="RAJ92559.1"/>
    </source>
</evidence>
<feature type="signal peptide" evidence="1">
    <location>
        <begin position="1"/>
        <end position="19"/>
    </location>
</feature>
<dbReference type="Gene3D" id="2.40.160.130">
    <property type="entry name" value="Capsule assembly protein Wzi"/>
    <property type="match status" value="1"/>
</dbReference>
<evidence type="ECO:0000256" key="1">
    <source>
        <dbReference type="SAM" id="SignalP"/>
    </source>
</evidence>
<sequence>MKRLCILVVGWLGMAPGWAQTAATSWPFKAELELGSMASSSDRLPFWLRTNQYGMVPLQVPFATLRGGIRRDYRTDSTTTHPRRFDWGAGAYAVANVGETRQGLLPELYVKVRYGQLELWAGRHRELYGIGDSTLSSGFVIWSGNALPIPKVQLQTPDFVPIGGFLKKTVAFRVGYAHGWFNAPYIKGALFHQKYIYGRFGKPHWPFKLYAGLNHQVQWGGHADYLIGSPFAVYGHLPSSFQDYISLVLGRYPKDLVNNQQTTFDGENRVGNHIGSIDYALEWITPRLNTLLYYQHLYEDASGVVLINFPDGLWGIRVRNRAVGPSHRFRWKSAVVEWLTTTNQSGPVFDQTAQFQGSDNYFNHGQYREGWSYFGRTIGTPFIAPRADYTPRVREYVGGGFFPNNRIHVWYLGMEAAASQVQFSARASFSRNYGSFNEPYAPPFEQFSALLSAQCSLPRLTNTALSMSIAYDQGGLYPKQTGGFLSIKRSW</sequence>
<dbReference type="AlphaFoldDB" id="A0A327WKX2"/>
<dbReference type="Proteomes" id="UP000248790">
    <property type="component" value="Unassembled WGS sequence"/>
</dbReference>
<protein>
    <submittedName>
        <fullName evidence="2">Capsule assembly protein Wzi</fullName>
    </submittedName>
</protein>
<evidence type="ECO:0000313" key="3">
    <source>
        <dbReference type="Proteomes" id="UP000248790"/>
    </source>
</evidence>
<keyword evidence="1" id="KW-0732">Signal</keyword>
<organism evidence="2 3">
    <name type="scientific">Larkinella arboricola</name>
    <dbReference type="NCBI Taxonomy" id="643671"/>
    <lineage>
        <taxon>Bacteria</taxon>
        <taxon>Pseudomonadati</taxon>
        <taxon>Bacteroidota</taxon>
        <taxon>Cytophagia</taxon>
        <taxon>Cytophagales</taxon>
        <taxon>Spirosomataceae</taxon>
        <taxon>Larkinella</taxon>
    </lineage>
</organism>